<comment type="similarity">
    <text evidence="2">Belongs to the UPF0410 family.</text>
</comment>
<proteinExistence type="inferred from homology"/>
<dbReference type="STRING" id="83449.BON30_27995"/>
<evidence type="ECO:0000313" key="9">
    <source>
        <dbReference type="Proteomes" id="UP000182229"/>
    </source>
</evidence>
<dbReference type="GO" id="GO:0005886">
    <property type="term" value="C:plasma membrane"/>
    <property type="evidence" value="ECO:0007669"/>
    <property type="project" value="UniProtKB-SubCell"/>
</dbReference>
<evidence type="ECO:0000256" key="4">
    <source>
        <dbReference type="ARBA" id="ARBA00022692"/>
    </source>
</evidence>
<reference evidence="8 9" key="2">
    <citation type="submission" date="2016-12" db="EMBL/GenBank/DDBJ databases">
        <title>Draft Genome Sequence of Cystobacter ferrugineus Strain Cbfe23.</title>
        <authorList>
            <person name="Akbar S."/>
            <person name="Dowd S.E."/>
            <person name="Stevens D.C."/>
        </authorList>
    </citation>
    <scope>NUCLEOTIDE SEQUENCE [LARGE SCALE GENOMIC DNA]</scope>
    <source>
        <strain evidence="8 9">Cbfe23</strain>
    </source>
</reference>
<keyword evidence="3" id="KW-1003">Cell membrane</keyword>
<evidence type="ECO:0000256" key="3">
    <source>
        <dbReference type="ARBA" id="ARBA00022475"/>
    </source>
</evidence>
<keyword evidence="4 7" id="KW-0812">Transmembrane</keyword>
<sequence length="89" mass="9152">MGLETLVLWLFIGLIAGWLASAVVGGGYGIVGDIVVGIVGAFLGGWLFRAMGVGAPGSGIVSSIIVAFVGAVVLLLILRAIHRTTYRRV</sequence>
<dbReference type="Pfam" id="PF04226">
    <property type="entry name" value="Transgly_assoc"/>
    <property type="match status" value="1"/>
</dbReference>
<feature type="transmembrane region" description="Helical" evidence="7">
    <location>
        <begin position="60"/>
        <end position="81"/>
    </location>
</feature>
<dbReference type="Proteomes" id="UP000182229">
    <property type="component" value="Unassembled WGS sequence"/>
</dbReference>
<dbReference type="AlphaFoldDB" id="A0A1L9B4I8"/>
<dbReference type="PANTHER" id="PTHR33884:SF3">
    <property type="entry name" value="UPF0410 PROTEIN YMGE"/>
    <property type="match status" value="1"/>
</dbReference>
<keyword evidence="9" id="KW-1185">Reference proteome</keyword>
<dbReference type="OrthoDB" id="5521091at2"/>
<feature type="transmembrane region" description="Helical" evidence="7">
    <location>
        <begin position="30"/>
        <end position="48"/>
    </location>
</feature>
<evidence type="ECO:0000256" key="1">
    <source>
        <dbReference type="ARBA" id="ARBA00004651"/>
    </source>
</evidence>
<gene>
    <name evidence="8" type="ORF">BON30_27995</name>
</gene>
<evidence type="ECO:0000256" key="2">
    <source>
        <dbReference type="ARBA" id="ARBA00011006"/>
    </source>
</evidence>
<evidence type="ECO:0000256" key="6">
    <source>
        <dbReference type="ARBA" id="ARBA00023136"/>
    </source>
</evidence>
<organism evidence="8 9">
    <name type="scientific">Cystobacter ferrugineus</name>
    <dbReference type="NCBI Taxonomy" id="83449"/>
    <lineage>
        <taxon>Bacteria</taxon>
        <taxon>Pseudomonadati</taxon>
        <taxon>Myxococcota</taxon>
        <taxon>Myxococcia</taxon>
        <taxon>Myxococcales</taxon>
        <taxon>Cystobacterineae</taxon>
        <taxon>Archangiaceae</taxon>
        <taxon>Cystobacter</taxon>
    </lineage>
</organism>
<feature type="transmembrane region" description="Helical" evidence="7">
    <location>
        <begin position="6"/>
        <end position="23"/>
    </location>
</feature>
<dbReference type="InterPro" id="IPR007341">
    <property type="entry name" value="Transgly_assoc"/>
</dbReference>
<dbReference type="PANTHER" id="PTHR33884">
    <property type="entry name" value="UPF0410 PROTEIN YMGE"/>
    <property type="match status" value="1"/>
</dbReference>
<evidence type="ECO:0000313" key="8">
    <source>
        <dbReference type="EMBL" id="OJH37167.1"/>
    </source>
</evidence>
<name>A0A1L9B4I8_9BACT</name>
<comment type="subcellular location">
    <subcellularLocation>
        <location evidence="1">Cell membrane</location>
        <topology evidence="1">Multi-pass membrane protein</topology>
    </subcellularLocation>
</comment>
<evidence type="ECO:0000256" key="5">
    <source>
        <dbReference type="ARBA" id="ARBA00022989"/>
    </source>
</evidence>
<comment type="caution">
    <text evidence="8">The sequence shown here is derived from an EMBL/GenBank/DDBJ whole genome shotgun (WGS) entry which is preliminary data.</text>
</comment>
<evidence type="ECO:0008006" key="10">
    <source>
        <dbReference type="Google" id="ProtNLM"/>
    </source>
</evidence>
<dbReference type="EMBL" id="MPIN01000008">
    <property type="protein sequence ID" value="OJH37167.1"/>
    <property type="molecule type" value="Genomic_DNA"/>
</dbReference>
<accession>A0A1L9B4I8</accession>
<reference evidence="9" key="1">
    <citation type="submission" date="2016-11" db="EMBL/GenBank/DDBJ databases">
        <authorList>
            <person name="Shukria A."/>
            <person name="Stevens D.C."/>
        </authorList>
    </citation>
    <scope>NUCLEOTIDE SEQUENCE [LARGE SCALE GENOMIC DNA]</scope>
    <source>
        <strain evidence="9">Cbfe23</strain>
    </source>
</reference>
<dbReference type="RefSeq" id="WP_071901503.1">
    <property type="nucleotide sequence ID" value="NZ_MPIN01000008.1"/>
</dbReference>
<keyword evidence="5 7" id="KW-1133">Transmembrane helix</keyword>
<protein>
    <recommendedName>
        <fullName evidence="10">Transglycosylase</fullName>
    </recommendedName>
</protein>
<keyword evidence="6 7" id="KW-0472">Membrane</keyword>
<evidence type="ECO:0000256" key="7">
    <source>
        <dbReference type="SAM" id="Phobius"/>
    </source>
</evidence>